<feature type="region of interest" description="Disordered" evidence="1">
    <location>
        <begin position="569"/>
        <end position="646"/>
    </location>
</feature>
<reference evidence="3" key="1">
    <citation type="submission" date="2021-07" db="EMBL/GenBank/DDBJ databases">
        <title>Draft genome of Mortierella alpina, strain LL118, isolated from an aspen leaf litter sample.</title>
        <authorList>
            <person name="Yang S."/>
            <person name="Vinatzer B.A."/>
        </authorList>
    </citation>
    <scope>NUCLEOTIDE SEQUENCE</scope>
    <source>
        <strain evidence="3">LL118</strain>
    </source>
</reference>
<keyword evidence="2" id="KW-0472">Membrane</keyword>
<feature type="transmembrane region" description="Helical" evidence="2">
    <location>
        <begin position="253"/>
        <end position="276"/>
    </location>
</feature>
<organism evidence="3 4">
    <name type="scientific">Mortierella alpina</name>
    <name type="common">Oleaginous fungus</name>
    <name type="synonym">Mortierella renispora</name>
    <dbReference type="NCBI Taxonomy" id="64518"/>
    <lineage>
        <taxon>Eukaryota</taxon>
        <taxon>Fungi</taxon>
        <taxon>Fungi incertae sedis</taxon>
        <taxon>Mucoromycota</taxon>
        <taxon>Mortierellomycotina</taxon>
        <taxon>Mortierellomycetes</taxon>
        <taxon>Mortierellales</taxon>
        <taxon>Mortierellaceae</taxon>
        <taxon>Mortierella</taxon>
    </lineage>
</organism>
<feature type="compositionally biased region" description="Pro residues" evidence="1">
    <location>
        <begin position="719"/>
        <end position="729"/>
    </location>
</feature>
<protein>
    <submittedName>
        <fullName evidence="3">Uncharacterized protein</fullName>
    </submittedName>
</protein>
<dbReference type="AlphaFoldDB" id="A0A9P8CV44"/>
<feature type="region of interest" description="Disordered" evidence="1">
    <location>
        <begin position="505"/>
        <end position="533"/>
    </location>
</feature>
<feature type="transmembrane region" description="Helical" evidence="2">
    <location>
        <begin position="124"/>
        <end position="147"/>
    </location>
</feature>
<dbReference type="Proteomes" id="UP000717515">
    <property type="component" value="Unassembled WGS sequence"/>
</dbReference>
<dbReference type="EMBL" id="JAIFTL010000201">
    <property type="protein sequence ID" value="KAG9321488.1"/>
    <property type="molecule type" value="Genomic_DNA"/>
</dbReference>
<keyword evidence="2" id="KW-0812">Transmembrane</keyword>
<accession>A0A9P8CV44</accession>
<feature type="compositionally biased region" description="Low complexity" evidence="1">
    <location>
        <begin position="406"/>
        <end position="423"/>
    </location>
</feature>
<name>A0A9P8CV44_MORAP</name>
<evidence type="ECO:0000256" key="1">
    <source>
        <dbReference type="SAM" id="MobiDB-lite"/>
    </source>
</evidence>
<keyword evidence="2" id="KW-1133">Transmembrane helix</keyword>
<feature type="compositionally biased region" description="Low complexity" evidence="1">
    <location>
        <begin position="619"/>
        <end position="644"/>
    </location>
</feature>
<gene>
    <name evidence="3" type="ORF">KVV02_005885</name>
</gene>
<feature type="transmembrane region" description="Helical" evidence="2">
    <location>
        <begin position="362"/>
        <end position="381"/>
    </location>
</feature>
<evidence type="ECO:0000313" key="3">
    <source>
        <dbReference type="EMBL" id="KAG9321488.1"/>
    </source>
</evidence>
<feature type="compositionally biased region" description="Polar residues" evidence="1">
    <location>
        <begin position="697"/>
        <end position="706"/>
    </location>
</feature>
<feature type="transmembrane region" description="Helical" evidence="2">
    <location>
        <begin position="159"/>
        <end position="180"/>
    </location>
</feature>
<proteinExistence type="predicted"/>
<feature type="transmembrane region" description="Helical" evidence="2">
    <location>
        <begin position="218"/>
        <end position="241"/>
    </location>
</feature>
<feature type="compositionally biased region" description="Polar residues" evidence="1">
    <location>
        <begin position="394"/>
        <end position="403"/>
    </location>
</feature>
<sequence length="787" mass="84358">MSATTLAETFTTAVASATSTLAAFTPIPTTNAAIEQPPIPGGLGNAADEASKALLCDWIRSASDCRDAGFIRSLLIASSVMHGLVFLFGFWLLTYRNRGLNSRIVTELFVKVGTGVRPKPMDCIVFFTAIASLIKVGVNIPLILDVLKDMLWVRIAIEQTYWIFVAVGFSSYFVGLLYAMPVTTREGIFAVYQPETAFEARPLPPIHVLTPTTGQKNFVLLMGAIYPAIFGAGAGVASAVFAQKPGYERISKILLKVQYSNWVLILWSMAIMFFYYGLKYTFILRANIIIAEAALKAPKAAFGISNLRSASPARFLFIQLQITGFGGAAVTLLAGSLCMIWVLCREQILVMPNDQLPHTMAFFWTCAIAVAFFVIMALIAVQSVRNRRRGLHEPSTSLTNSFVPHSGQKSSGQGSSSAGASKSPFSSQNHHQKASSARSESEARLAQRSSGELSTLHSLNSVERPEHFRSSSFECAGGELYEDPTATVAAMFEATRRMDNDAFSVSHQANRSEQERSRKTLSGSPASPASPARAFTITAHGDSERRGSEASSISSAKAPVDLRYSVYGGARSMRPNSPPPTSSSPNAYSFPLTALRSSPKSNKNEGSSISKPSRQPGPTTSQISNNSSSHTTSSSSHTLSAGSSREIRYPTIYESRGDTSQAHGGPYAMQAESQEYGSGLQYHGSIKGLSPPPRSQRLPNSTQRQFPASPATEAAAVLPIPPTMSPPSGPVRNTFMNSAPGSGGYAGGMQYSDTPRVGGGVRRKSLKGVDDAATPDPEWPLPPTIAQ</sequence>
<feature type="transmembrane region" description="Helical" evidence="2">
    <location>
        <begin position="316"/>
        <end position="342"/>
    </location>
</feature>
<feature type="region of interest" description="Disordered" evidence="1">
    <location>
        <begin position="392"/>
        <end position="459"/>
    </location>
</feature>
<evidence type="ECO:0000313" key="4">
    <source>
        <dbReference type="Proteomes" id="UP000717515"/>
    </source>
</evidence>
<evidence type="ECO:0000256" key="2">
    <source>
        <dbReference type="SAM" id="Phobius"/>
    </source>
</evidence>
<feature type="region of interest" description="Disordered" evidence="1">
    <location>
        <begin position="681"/>
        <end position="787"/>
    </location>
</feature>
<comment type="caution">
    <text evidence="3">The sequence shown here is derived from an EMBL/GenBank/DDBJ whole genome shotgun (WGS) entry which is preliminary data.</text>
</comment>
<feature type="compositionally biased region" description="Polar residues" evidence="1">
    <location>
        <begin position="595"/>
        <end position="618"/>
    </location>
</feature>
<feature type="transmembrane region" description="Helical" evidence="2">
    <location>
        <begin position="70"/>
        <end position="93"/>
    </location>
</feature>
<feature type="compositionally biased region" description="Pro residues" evidence="1">
    <location>
        <begin position="777"/>
        <end position="787"/>
    </location>
</feature>